<sequence length="426" mass="45100">MEAMKQFVKILLAIAVVTGGSVEAFGQSFGIELQNTVMPASGGMGGASIARPQDLTSAINANPASLTQFQGTQFLFGGGWVEPTITMDQQGNIPAMGTPLVSPFQGKSTAPGTPLGNIGVTQDFRELGMPVTLGIGFVTTAGGFVDYRNIPESNGTNSEMTIFNLPIMLGVDVTDKLSVGAGMSLGIAFFDAPFVGAGGMTTDYALRGTLGANYDLNACNTLGLYYQTEQSFQFDNGLLINPGPGQTAYDVRMDLPQNVGFGFANTALMGGDLLLAVDVTYKMWDEAAMFDAMYNNQWVVQIGGQYSLGKYRLRAGYTWAENPIDNSPGGTVGGVPLADLRSVRYTQGLLAVTSQHRISGGIGIVDVLPGVDFDLMAGGMLKDSEQLGDFTTTSIQSYWLAAGITWRFGRGACCQRIPAPDSWSSF</sequence>
<keyword evidence="7" id="KW-0998">Cell outer membrane</keyword>
<dbReference type="SUPFAM" id="SSF56935">
    <property type="entry name" value="Porins"/>
    <property type="match status" value="1"/>
</dbReference>
<dbReference type="PANTHER" id="PTHR35093">
    <property type="entry name" value="OUTER MEMBRANE PROTEIN NMB0088-RELATED"/>
    <property type="match status" value="1"/>
</dbReference>
<dbReference type="Proteomes" id="UP000239388">
    <property type="component" value="Unassembled WGS sequence"/>
</dbReference>
<accession>A0A2S8F6D3</accession>
<dbReference type="GO" id="GO:0015483">
    <property type="term" value="F:long-chain fatty acid transporting porin activity"/>
    <property type="evidence" value="ECO:0007669"/>
    <property type="project" value="TreeGrafter"/>
</dbReference>
<evidence type="ECO:0008006" key="10">
    <source>
        <dbReference type="Google" id="ProtNLM"/>
    </source>
</evidence>
<comment type="caution">
    <text evidence="8">The sequence shown here is derived from an EMBL/GenBank/DDBJ whole genome shotgun (WGS) entry which is preliminary data.</text>
</comment>
<evidence type="ECO:0000256" key="5">
    <source>
        <dbReference type="ARBA" id="ARBA00022729"/>
    </source>
</evidence>
<evidence type="ECO:0000256" key="7">
    <source>
        <dbReference type="ARBA" id="ARBA00023237"/>
    </source>
</evidence>
<gene>
    <name evidence="8" type="ORF">C5Y98_26830</name>
</gene>
<dbReference type="Gene3D" id="2.40.160.60">
    <property type="entry name" value="Outer membrane protein transport protein (OMPP1/FadL/TodX)"/>
    <property type="match status" value="1"/>
</dbReference>
<organism evidence="8 9">
    <name type="scientific">Blastopirellula marina</name>
    <dbReference type="NCBI Taxonomy" id="124"/>
    <lineage>
        <taxon>Bacteria</taxon>
        <taxon>Pseudomonadati</taxon>
        <taxon>Planctomycetota</taxon>
        <taxon>Planctomycetia</taxon>
        <taxon>Pirellulales</taxon>
        <taxon>Pirellulaceae</taxon>
        <taxon>Blastopirellula</taxon>
    </lineage>
</organism>
<dbReference type="GO" id="GO:0009279">
    <property type="term" value="C:cell outer membrane"/>
    <property type="evidence" value="ECO:0007669"/>
    <property type="project" value="UniProtKB-SubCell"/>
</dbReference>
<comment type="similarity">
    <text evidence="2">Belongs to the OmpP1/FadL family.</text>
</comment>
<keyword evidence="5" id="KW-0732">Signal</keyword>
<dbReference type="InterPro" id="IPR005017">
    <property type="entry name" value="OMPP1/FadL/TodX"/>
</dbReference>
<dbReference type="PANTHER" id="PTHR35093:SF8">
    <property type="entry name" value="OUTER MEMBRANE PROTEIN NMB0088-RELATED"/>
    <property type="match status" value="1"/>
</dbReference>
<evidence type="ECO:0000313" key="9">
    <source>
        <dbReference type="Proteomes" id="UP000239388"/>
    </source>
</evidence>
<keyword evidence="6" id="KW-0472">Membrane</keyword>
<evidence type="ECO:0000256" key="2">
    <source>
        <dbReference type="ARBA" id="ARBA00008163"/>
    </source>
</evidence>
<evidence type="ECO:0000256" key="6">
    <source>
        <dbReference type="ARBA" id="ARBA00023136"/>
    </source>
</evidence>
<reference evidence="8 9" key="1">
    <citation type="submission" date="2018-02" db="EMBL/GenBank/DDBJ databases">
        <title>Comparative genomes isolates from brazilian mangrove.</title>
        <authorList>
            <person name="Araujo J.E."/>
            <person name="Taketani R.G."/>
            <person name="Silva M.C.P."/>
            <person name="Loureco M.V."/>
            <person name="Andreote F.D."/>
        </authorList>
    </citation>
    <scope>NUCLEOTIDE SEQUENCE [LARGE SCALE GENOMIC DNA]</scope>
    <source>
        <strain evidence="8 9">NAP PRIS-MGV</strain>
    </source>
</reference>
<name>A0A2S8F6D3_9BACT</name>
<evidence type="ECO:0000256" key="1">
    <source>
        <dbReference type="ARBA" id="ARBA00004571"/>
    </source>
</evidence>
<keyword evidence="3" id="KW-1134">Transmembrane beta strand</keyword>
<evidence type="ECO:0000256" key="3">
    <source>
        <dbReference type="ARBA" id="ARBA00022452"/>
    </source>
</evidence>
<comment type="subcellular location">
    <subcellularLocation>
        <location evidence="1">Cell outer membrane</location>
        <topology evidence="1">Multi-pass membrane protein</topology>
    </subcellularLocation>
</comment>
<protein>
    <recommendedName>
        <fullName evidence="10">Aromatic hydrocarbon degradation protein</fullName>
    </recommendedName>
</protein>
<proteinExistence type="inferred from homology"/>
<evidence type="ECO:0000256" key="4">
    <source>
        <dbReference type="ARBA" id="ARBA00022692"/>
    </source>
</evidence>
<evidence type="ECO:0000313" key="8">
    <source>
        <dbReference type="EMBL" id="PQO27717.1"/>
    </source>
</evidence>
<keyword evidence="4" id="KW-0812">Transmembrane</keyword>
<dbReference type="AlphaFoldDB" id="A0A2S8F6D3"/>
<dbReference type="EMBL" id="PUIB01000027">
    <property type="protein sequence ID" value="PQO27717.1"/>
    <property type="molecule type" value="Genomic_DNA"/>
</dbReference>